<name>A0AAD9QX26_ACRCE</name>
<feature type="non-terminal residue" evidence="1">
    <location>
        <position position="1"/>
    </location>
</feature>
<dbReference type="AlphaFoldDB" id="A0AAD9QX26"/>
<reference evidence="1" key="1">
    <citation type="journal article" date="2023" name="G3 (Bethesda)">
        <title>Whole genome assembly and annotation of the endangered Caribbean coral Acropora cervicornis.</title>
        <authorList>
            <person name="Selwyn J.D."/>
            <person name="Vollmer S.V."/>
        </authorList>
    </citation>
    <scope>NUCLEOTIDE SEQUENCE</scope>
    <source>
        <strain evidence="1">K2</strain>
    </source>
</reference>
<comment type="caution">
    <text evidence="1">The sequence shown here is derived from an EMBL/GenBank/DDBJ whole genome shotgun (WGS) entry which is preliminary data.</text>
</comment>
<protein>
    <recommendedName>
        <fullName evidence="3">DDE Tnp4 domain-containing protein</fullName>
    </recommendedName>
</protein>
<organism evidence="1 2">
    <name type="scientific">Acropora cervicornis</name>
    <name type="common">Staghorn coral</name>
    <dbReference type="NCBI Taxonomy" id="6130"/>
    <lineage>
        <taxon>Eukaryota</taxon>
        <taxon>Metazoa</taxon>
        <taxon>Cnidaria</taxon>
        <taxon>Anthozoa</taxon>
        <taxon>Hexacorallia</taxon>
        <taxon>Scleractinia</taxon>
        <taxon>Astrocoeniina</taxon>
        <taxon>Acroporidae</taxon>
        <taxon>Acropora</taxon>
    </lineage>
</organism>
<evidence type="ECO:0000313" key="1">
    <source>
        <dbReference type="EMBL" id="KAK2568974.1"/>
    </source>
</evidence>
<gene>
    <name evidence="1" type="ORF">P5673_007087</name>
</gene>
<evidence type="ECO:0008006" key="3">
    <source>
        <dbReference type="Google" id="ProtNLM"/>
    </source>
</evidence>
<keyword evidence="2" id="KW-1185">Reference proteome</keyword>
<sequence length="138" mass="15185">MHDSISAHDKLCVTLHFLASGQTYTQLRYAFHMSVSAVAAFVPAEHGSLRATCKSEYFPPPEKVGKTGVSDIPYFILGDEAFALDQNLMKPYPHRTAIDDASCLSMPRSTHFLMTKKGRIYCSSGLLDSEIEVATVTP</sequence>
<reference evidence="1" key="2">
    <citation type="journal article" date="2023" name="Science">
        <title>Genomic signatures of disease resistance in endangered staghorn corals.</title>
        <authorList>
            <person name="Vollmer S.V."/>
            <person name="Selwyn J.D."/>
            <person name="Despard B.A."/>
            <person name="Roesel C.L."/>
        </authorList>
    </citation>
    <scope>NUCLEOTIDE SEQUENCE</scope>
    <source>
        <strain evidence="1">K2</strain>
    </source>
</reference>
<dbReference type="Proteomes" id="UP001249851">
    <property type="component" value="Unassembled WGS sequence"/>
</dbReference>
<proteinExistence type="predicted"/>
<dbReference type="EMBL" id="JARQWQ010000011">
    <property type="protein sequence ID" value="KAK2568974.1"/>
    <property type="molecule type" value="Genomic_DNA"/>
</dbReference>
<accession>A0AAD9QX26</accession>
<evidence type="ECO:0000313" key="2">
    <source>
        <dbReference type="Proteomes" id="UP001249851"/>
    </source>
</evidence>